<dbReference type="GO" id="GO:0006352">
    <property type="term" value="P:DNA-templated transcription initiation"/>
    <property type="evidence" value="ECO:0007669"/>
    <property type="project" value="InterPro"/>
</dbReference>
<dbReference type="EMBL" id="BEXB01000013">
    <property type="protein sequence ID" value="GAY76317.1"/>
    <property type="molecule type" value="Genomic_DNA"/>
</dbReference>
<dbReference type="Gene3D" id="1.10.10.10">
    <property type="entry name" value="Winged helix-like DNA-binding domain superfamily/Winged helix DNA-binding domain"/>
    <property type="match status" value="1"/>
</dbReference>
<dbReference type="InterPro" id="IPR007630">
    <property type="entry name" value="RNA_pol_sigma70_r4"/>
</dbReference>
<dbReference type="Pfam" id="PF04545">
    <property type="entry name" value="Sigma70_r4"/>
    <property type="match status" value="1"/>
</dbReference>
<dbReference type="InterPro" id="IPR001387">
    <property type="entry name" value="Cro/C1-type_HTH"/>
</dbReference>
<dbReference type="PROSITE" id="PS50943">
    <property type="entry name" value="HTH_CROC1"/>
    <property type="match status" value="1"/>
</dbReference>
<dbReference type="AlphaFoldDB" id="A0A4Y1ZB75"/>
<accession>A0A4Y1ZB75</accession>
<comment type="caution">
    <text evidence="3">The sequence shown here is derived from an EMBL/GenBank/DDBJ whole genome shotgun (WGS) entry which is preliminary data.</text>
</comment>
<reference evidence="3 4" key="1">
    <citation type="submission" date="2017-11" db="EMBL/GenBank/DDBJ databases">
        <title>Draft Genome Sequence of Sporolactobacillus inulinus NBRC 111894 Isolated from Koso, a Japanese Sugar-Vegetable Fermented Beverage.</title>
        <authorList>
            <person name="Chiou T.Y."/>
            <person name="Oshima K."/>
            <person name="Suda W."/>
            <person name="Hattori M."/>
            <person name="Takahashi T."/>
        </authorList>
    </citation>
    <scope>NUCLEOTIDE SEQUENCE [LARGE SCALE GENOMIC DNA]</scope>
    <source>
        <strain evidence="3 4">NBRC111894</strain>
    </source>
</reference>
<dbReference type="GO" id="GO:0003700">
    <property type="term" value="F:DNA-binding transcription factor activity"/>
    <property type="evidence" value="ECO:0007669"/>
    <property type="project" value="InterPro"/>
</dbReference>
<dbReference type="SUPFAM" id="SSF88659">
    <property type="entry name" value="Sigma3 and sigma4 domains of RNA polymerase sigma factors"/>
    <property type="match status" value="1"/>
</dbReference>
<evidence type="ECO:0000256" key="1">
    <source>
        <dbReference type="ARBA" id="ARBA00007788"/>
    </source>
</evidence>
<dbReference type="InterPro" id="IPR013324">
    <property type="entry name" value="RNA_pol_sigma_r3/r4-like"/>
</dbReference>
<proteinExistence type="inferred from homology"/>
<protein>
    <submittedName>
        <fullName evidence="3">RNA polymerase sporulation specific sigma factor SigK</fullName>
    </submittedName>
</protein>
<sequence>MIIDRFGLDNKDELTQREIAKKLSISRSYVSRIEKRALMKLFHEIYRKTNQ</sequence>
<dbReference type="InterPro" id="IPR000943">
    <property type="entry name" value="RNA_pol_sigma70"/>
</dbReference>
<dbReference type="InterPro" id="IPR036388">
    <property type="entry name" value="WH-like_DNA-bd_sf"/>
</dbReference>
<gene>
    <name evidence="3" type="ORF">NBRC111894_1871</name>
</gene>
<comment type="similarity">
    <text evidence="1">Belongs to the sigma-70 factor family.</text>
</comment>
<evidence type="ECO:0000259" key="2">
    <source>
        <dbReference type="PROSITE" id="PS50943"/>
    </source>
</evidence>
<feature type="domain" description="HTH cro/C1-type" evidence="2">
    <location>
        <begin position="14"/>
        <end position="35"/>
    </location>
</feature>
<evidence type="ECO:0000313" key="4">
    <source>
        <dbReference type="Proteomes" id="UP000319716"/>
    </source>
</evidence>
<organism evidence="3 4">
    <name type="scientific">Sporolactobacillus inulinus</name>
    <dbReference type="NCBI Taxonomy" id="2078"/>
    <lineage>
        <taxon>Bacteria</taxon>
        <taxon>Bacillati</taxon>
        <taxon>Bacillota</taxon>
        <taxon>Bacilli</taxon>
        <taxon>Bacillales</taxon>
        <taxon>Sporolactobacillaceae</taxon>
        <taxon>Sporolactobacillus</taxon>
    </lineage>
</organism>
<name>A0A4Y1ZB75_9BACL</name>
<dbReference type="Proteomes" id="UP000319716">
    <property type="component" value="Unassembled WGS sequence"/>
</dbReference>
<evidence type="ECO:0000313" key="3">
    <source>
        <dbReference type="EMBL" id="GAY76317.1"/>
    </source>
</evidence>
<dbReference type="PROSITE" id="PS00716">
    <property type="entry name" value="SIGMA70_2"/>
    <property type="match status" value="1"/>
</dbReference>